<dbReference type="AlphaFoldDB" id="A0A1J4T5E9"/>
<reference evidence="1 2" key="1">
    <citation type="journal article" date="2016" name="Environ. Microbiol.">
        <title>Genomic resolution of a cold subsurface aquifer community provides metabolic insights for novel microbes adapted to high CO concentrations.</title>
        <authorList>
            <person name="Probst A.J."/>
            <person name="Castelle C.J."/>
            <person name="Singh A."/>
            <person name="Brown C.T."/>
            <person name="Anantharaman K."/>
            <person name="Sharon I."/>
            <person name="Hug L.A."/>
            <person name="Burstein D."/>
            <person name="Emerson J.B."/>
            <person name="Thomas B.C."/>
            <person name="Banfield J.F."/>
        </authorList>
    </citation>
    <scope>NUCLEOTIDE SEQUENCE [LARGE SCALE GENOMIC DNA]</scope>
    <source>
        <strain evidence="1">CG1_02_37_44</strain>
    </source>
</reference>
<dbReference type="InterPro" id="IPR036390">
    <property type="entry name" value="WH_DNA-bd_sf"/>
</dbReference>
<comment type="caution">
    <text evidence="1">The sequence shown here is derived from an EMBL/GenBank/DDBJ whole genome shotgun (WGS) entry which is preliminary data.</text>
</comment>
<dbReference type="InterPro" id="IPR036388">
    <property type="entry name" value="WH-like_DNA-bd_sf"/>
</dbReference>
<gene>
    <name evidence="1" type="ORF">AUJ27_03865</name>
</gene>
<dbReference type="SUPFAM" id="SSF46785">
    <property type="entry name" value="Winged helix' DNA-binding domain"/>
    <property type="match status" value="1"/>
</dbReference>
<dbReference type="Proteomes" id="UP000183192">
    <property type="component" value="Unassembled WGS sequence"/>
</dbReference>
<accession>A0A1J4T5E9</accession>
<dbReference type="EMBL" id="MNUU01000074">
    <property type="protein sequence ID" value="OIO06601.1"/>
    <property type="molecule type" value="Genomic_DNA"/>
</dbReference>
<sequence length="202" mass="23810">MLGKLFGSNARVKILKLFLLHPEKKFYIRELSRRLKLQVNSVRRELENLEKFGLLISSHSIEADIKDKKIITQNMHDKKYFQANKDFVLFNEVKTLIVKAQILYEKDFIKKLNIIGKTKLLILAGLFVNNAASSVDLFIVGRFNKNKFLKLIHELENELGREINYTLMDWREFKYRRDITDVFLYDILEGNKIVVIDETGSR</sequence>
<dbReference type="STRING" id="1805146.AUJ27_03865"/>
<evidence type="ECO:0000313" key="1">
    <source>
        <dbReference type="EMBL" id="OIO06601.1"/>
    </source>
</evidence>
<dbReference type="Gene3D" id="1.10.10.10">
    <property type="entry name" value="Winged helix-like DNA-binding domain superfamily/Winged helix DNA-binding domain"/>
    <property type="match status" value="1"/>
</dbReference>
<name>A0A1J4T5E9_9BACT</name>
<protein>
    <recommendedName>
        <fullName evidence="3">HTH arsR-type domain-containing protein</fullName>
    </recommendedName>
</protein>
<proteinExistence type="predicted"/>
<organism evidence="1 2">
    <name type="scientific">Candidatus Falkowbacteria bacterium CG1_02_37_44</name>
    <dbReference type="NCBI Taxonomy" id="1805146"/>
    <lineage>
        <taxon>Bacteria</taxon>
        <taxon>Candidatus Falkowiibacteriota</taxon>
    </lineage>
</organism>
<evidence type="ECO:0008006" key="3">
    <source>
        <dbReference type="Google" id="ProtNLM"/>
    </source>
</evidence>
<evidence type="ECO:0000313" key="2">
    <source>
        <dbReference type="Proteomes" id="UP000183192"/>
    </source>
</evidence>